<evidence type="ECO:0000256" key="5">
    <source>
        <dbReference type="ARBA" id="ARBA00023136"/>
    </source>
</evidence>
<reference evidence="9 10" key="1">
    <citation type="submission" date="2024-11" db="EMBL/GenBank/DDBJ databases">
        <title>A near-complete genome assembly of Cinchona calisaya.</title>
        <authorList>
            <person name="Lian D.C."/>
            <person name="Zhao X.W."/>
            <person name="Wei L."/>
        </authorList>
    </citation>
    <scope>NUCLEOTIDE SEQUENCE [LARGE SCALE GENOMIC DNA]</scope>
    <source>
        <tissue evidence="9">Nenye</tissue>
    </source>
</reference>
<evidence type="ECO:0000256" key="1">
    <source>
        <dbReference type="ARBA" id="ARBA00004141"/>
    </source>
</evidence>
<keyword evidence="4 8" id="KW-1133">Transmembrane helix</keyword>
<sequence length="634" mass="70447">MKLHGTPPDSNYIKLKRNPSRYNEGSNVTVGIEDVKKSEIQKKSLNKKEKGGFRAAAFIYGKHGITKLGEVSAAANTITNLMGSTFLLSIFGGFISDTYINRFKTCLIFGIFELAALVLMTIQARYKDLQPNPCGGKPSCLTGGTEVMFYASLSLLAMGSGGVRGALPALGADQFDQRDPKGTKAVATYFNFLLLSTTVGASIGVTIIVWVATNRHWWPGFLISLIATIVGFVFLAFGKPFYRLEDPGESPLLRVIQVIVVAIKNRNLPHPNSPSELYELNEKESSISTDQKIQHTEQFRWLDKAAILRDNNASNPTPSTVCTVTQVEEVKVLTRMLPIIASTIIMNTCMAQLQTFSVTQGYFMNRFIGSFEVPAPSVPIIPLVFMSILIPIYEYFFVPFARKITKHPAGITQLQRVGVGLVLSIISMTVAGFVEVKRKNHDIIYGKPIHVFWLSFQYGIFGIADMFTLVGLLEFFYKEAPIGMRSLSTSFTWLSLSFGYFLSSIFVDVINSITRRTTYNKQGWLAAQLLDENHLNYFFWFLAILSLLNFFNYLYWASWYKYKQEAISNTTHNNIDGDESTINYAPQSLSVSGVPLIKKASDEAEDEPSKTTTTTKGGLSNTDGKSAEDTNGKS</sequence>
<dbReference type="InterPro" id="IPR000109">
    <property type="entry name" value="POT_fam"/>
</dbReference>
<evidence type="ECO:0000256" key="2">
    <source>
        <dbReference type="ARBA" id="ARBA00005982"/>
    </source>
</evidence>
<dbReference type="InterPro" id="IPR036259">
    <property type="entry name" value="MFS_trans_sf"/>
</dbReference>
<proteinExistence type="inferred from homology"/>
<evidence type="ECO:0000313" key="9">
    <source>
        <dbReference type="EMBL" id="KAL3538368.1"/>
    </source>
</evidence>
<keyword evidence="5 8" id="KW-0472">Membrane</keyword>
<dbReference type="AlphaFoldDB" id="A0ABD3B518"/>
<dbReference type="SUPFAM" id="SSF103473">
    <property type="entry name" value="MFS general substrate transporter"/>
    <property type="match status" value="1"/>
</dbReference>
<evidence type="ECO:0000313" key="10">
    <source>
        <dbReference type="Proteomes" id="UP001630127"/>
    </source>
</evidence>
<feature type="transmembrane region" description="Helical" evidence="8">
    <location>
        <begin position="336"/>
        <end position="357"/>
    </location>
</feature>
<name>A0ABD3B518_9GENT</name>
<dbReference type="PANTHER" id="PTHR11654">
    <property type="entry name" value="OLIGOPEPTIDE TRANSPORTER-RELATED"/>
    <property type="match status" value="1"/>
</dbReference>
<evidence type="ECO:0000256" key="7">
    <source>
        <dbReference type="SAM" id="MobiDB-lite"/>
    </source>
</evidence>
<comment type="similarity">
    <text evidence="2">Belongs to the major facilitator superfamily. Proton-dependent oligopeptide transporter (POT/PTR) (TC 2.A.17) family.</text>
</comment>
<accession>A0ABD3B518</accession>
<comment type="similarity">
    <text evidence="6">Belongs to the major facilitator superfamily. Phosphate:H(+) symporter (TC 2.A.1.9) family.</text>
</comment>
<feature type="region of interest" description="Disordered" evidence="7">
    <location>
        <begin position="1"/>
        <end position="20"/>
    </location>
</feature>
<dbReference type="Gene3D" id="1.20.1250.20">
    <property type="entry name" value="MFS general substrate transporter like domains"/>
    <property type="match status" value="1"/>
</dbReference>
<feature type="compositionally biased region" description="Basic and acidic residues" evidence="7">
    <location>
        <begin position="625"/>
        <end position="634"/>
    </location>
</feature>
<gene>
    <name evidence="9" type="ORF">ACH5RR_001734</name>
</gene>
<comment type="subcellular location">
    <subcellularLocation>
        <location evidence="1">Membrane</location>
        <topology evidence="1">Multi-pass membrane protein</topology>
    </subcellularLocation>
</comment>
<dbReference type="GO" id="GO:0016020">
    <property type="term" value="C:membrane"/>
    <property type="evidence" value="ECO:0007669"/>
    <property type="project" value="UniProtKB-SubCell"/>
</dbReference>
<evidence type="ECO:0000256" key="4">
    <source>
        <dbReference type="ARBA" id="ARBA00022989"/>
    </source>
</evidence>
<feature type="transmembrane region" description="Helical" evidence="8">
    <location>
        <begin position="456"/>
        <end position="477"/>
    </location>
</feature>
<feature type="transmembrane region" description="Helical" evidence="8">
    <location>
        <begin position="107"/>
        <end position="127"/>
    </location>
</feature>
<protein>
    <submittedName>
        <fullName evidence="9">Uncharacterized protein</fullName>
    </submittedName>
</protein>
<feature type="transmembrane region" description="Helical" evidence="8">
    <location>
        <begin position="417"/>
        <end position="436"/>
    </location>
</feature>
<feature type="transmembrane region" description="Helical" evidence="8">
    <location>
        <begin position="217"/>
        <end position="237"/>
    </location>
</feature>
<feature type="transmembrane region" description="Helical" evidence="8">
    <location>
        <begin position="188"/>
        <end position="211"/>
    </location>
</feature>
<feature type="transmembrane region" description="Helical" evidence="8">
    <location>
        <begin position="489"/>
        <end position="510"/>
    </location>
</feature>
<organism evidence="9 10">
    <name type="scientific">Cinchona calisaya</name>
    <dbReference type="NCBI Taxonomy" id="153742"/>
    <lineage>
        <taxon>Eukaryota</taxon>
        <taxon>Viridiplantae</taxon>
        <taxon>Streptophyta</taxon>
        <taxon>Embryophyta</taxon>
        <taxon>Tracheophyta</taxon>
        <taxon>Spermatophyta</taxon>
        <taxon>Magnoliopsida</taxon>
        <taxon>eudicotyledons</taxon>
        <taxon>Gunneridae</taxon>
        <taxon>Pentapetalae</taxon>
        <taxon>asterids</taxon>
        <taxon>lamiids</taxon>
        <taxon>Gentianales</taxon>
        <taxon>Rubiaceae</taxon>
        <taxon>Cinchonoideae</taxon>
        <taxon>Cinchoneae</taxon>
        <taxon>Cinchona</taxon>
    </lineage>
</organism>
<dbReference type="EMBL" id="JBJUIK010000001">
    <property type="protein sequence ID" value="KAL3538368.1"/>
    <property type="molecule type" value="Genomic_DNA"/>
</dbReference>
<evidence type="ECO:0000256" key="8">
    <source>
        <dbReference type="SAM" id="Phobius"/>
    </source>
</evidence>
<feature type="transmembrane region" description="Helical" evidence="8">
    <location>
        <begin position="73"/>
        <end position="95"/>
    </location>
</feature>
<keyword evidence="10" id="KW-1185">Reference proteome</keyword>
<feature type="transmembrane region" description="Helical" evidence="8">
    <location>
        <begin position="537"/>
        <end position="556"/>
    </location>
</feature>
<evidence type="ECO:0000256" key="6">
    <source>
        <dbReference type="ARBA" id="ARBA00044504"/>
    </source>
</evidence>
<comment type="caution">
    <text evidence="9">The sequence shown here is derived from an EMBL/GenBank/DDBJ whole genome shotgun (WGS) entry which is preliminary data.</text>
</comment>
<feature type="region of interest" description="Disordered" evidence="7">
    <location>
        <begin position="600"/>
        <end position="634"/>
    </location>
</feature>
<feature type="transmembrane region" description="Helical" evidence="8">
    <location>
        <begin position="147"/>
        <end position="167"/>
    </location>
</feature>
<keyword evidence="3 8" id="KW-0812">Transmembrane</keyword>
<dbReference type="Pfam" id="PF00854">
    <property type="entry name" value="PTR2"/>
    <property type="match status" value="1"/>
</dbReference>
<feature type="transmembrane region" description="Helical" evidence="8">
    <location>
        <begin position="377"/>
        <end position="396"/>
    </location>
</feature>
<dbReference type="Proteomes" id="UP001630127">
    <property type="component" value="Unassembled WGS sequence"/>
</dbReference>
<evidence type="ECO:0000256" key="3">
    <source>
        <dbReference type="ARBA" id="ARBA00022692"/>
    </source>
</evidence>